<evidence type="ECO:0000313" key="1">
    <source>
        <dbReference type="EMBL" id="MBU5437805.1"/>
    </source>
</evidence>
<organism evidence="1 2">
    <name type="scientific">Tissierella simiarum</name>
    <dbReference type="NCBI Taxonomy" id="2841534"/>
    <lineage>
        <taxon>Bacteria</taxon>
        <taxon>Bacillati</taxon>
        <taxon>Bacillota</taxon>
        <taxon>Tissierellia</taxon>
        <taxon>Tissierellales</taxon>
        <taxon>Tissierellaceae</taxon>
        <taxon>Tissierella</taxon>
    </lineage>
</organism>
<dbReference type="PANTHER" id="PTHR10151">
    <property type="entry name" value="ECTONUCLEOTIDE PYROPHOSPHATASE/PHOSPHODIESTERASE"/>
    <property type="match status" value="1"/>
</dbReference>
<evidence type="ECO:0000313" key="2">
    <source>
        <dbReference type="Proteomes" id="UP000749471"/>
    </source>
</evidence>
<dbReference type="EMBL" id="JAHLPM010000005">
    <property type="protein sequence ID" value="MBU5437805.1"/>
    <property type="molecule type" value="Genomic_DNA"/>
</dbReference>
<comment type="caution">
    <text evidence="1">The sequence shown here is derived from an EMBL/GenBank/DDBJ whole genome shotgun (WGS) entry which is preliminary data.</text>
</comment>
<name>A0ABS6E4G9_9FIRM</name>
<protein>
    <submittedName>
        <fullName evidence="1">Ectonucleotide pyrophosphatase/phosphodiesterase</fullName>
    </submittedName>
</protein>
<proteinExistence type="predicted"/>
<dbReference type="Pfam" id="PF01663">
    <property type="entry name" value="Phosphodiest"/>
    <property type="match status" value="1"/>
</dbReference>
<dbReference type="PANTHER" id="PTHR10151:SF120">
    <property type="entry name" value="BIS(5'-ADENOSYL)-TRIPHOSPHATASE"/>
    <property type="match status" value="1"/>
</dbReference>
<keyword evidence="2" id="KW-1185">Reference proteome</keyword>
<gene>
    <name evidence="1" type="ORF">KQI42_07285</name>
</gene>
<reference evidence="1 2" key="1">
    <citation type="submission" date="2021-06" db="EMBL/GenBank/DDBJ databases">
        <authorList>
            <person name="Sun Q."/>
            <person name="Li D."/>
        </authorList>
    </citation>
    <scope>NUCLEOTIDE SEQUENCE [LARGE SCALE GENOMIC DNA]</scope>
    <source>
        <strain evidence="1 2">MSJ-40</strain>
    </source>
</reference>
<dbReference type="CDD" id="cd16018">
    <property type="entry name" value="Enpp"/>
    <property type="match status" value="1"/>
</dbReference>
<dbReference type="RefSeq" id="WP_216518307.1">
    <property type="nucleotide sequence ID" value="NZ_JAHLPM010000005.1"/>
</dbReference>
<dbReference type="Proteomes" id="UP000749471">
    <property type="component" value="Unassembled WGS sequence"/>
</dbReference>
<sequence length="429" mass="49278">MAKIEDKYLVVISFDSLGSEDLEELKNLPNFKYVMSNGALITKVKSIYPTLTYPIHTTLITGRYPKDHGIVNNTLIQPGRQSPDWYWYEKYIKGETLLKLAKKKGYKTASLLWPVTAKGNIDYNLPEIFPNRPWKKQIVTSLTAGSPLMLMNLQRKFGYIRKGLHQPALDMFASYSASYIIEKHKPNLTMIHFTDVDINRHIYGYNSKEAKMALKRYDKRLGEIITALKKAELWNKCTLVALSDHSQIDVSKSIRLNILFKDVGLIEVDEKGNISNWKAYLKTCEGSSYIYLKDKEDSVVKNKVMNVLKEFMENNRSGIETIYSAKEAETLGADPNCFLMLEAKRGYHFVEFIEGQIIDEPRNELKACHGYSPDKNKYETIFMAYGVGVKKSVIIENEHIINVAPTLAKFLDMEFEETTGRIIEEIFNE</sequence>
<accession>A0ABS6E4G9</accession>
<dbReference type="InterPro" id="IPR002591">
    <property type="entry name" value="Phosphodiest/P_Trfase"/>
</dbReference>